<feature type="signal peptide" evidence="1">
    <location>
        <begin position="1"/>
        <end position="25"/>
    </location>
</feature>
<name>A0A211ZTU9_9PROT</name>
<sequence length="194" mass="21243">MRHPSLLRAAAIALALATGTVAAQADDAQQLAAKGAELLKAGQPEEAYKALNDAAIEAWLQSPLGFRRTLLVSAPAQSFGTYSPRETNVFDGNTPLRFYAEPTGFGWATDGELYRIDLSIDFSLRSADGKPLGEQKDFQDFKIESRERVREMFFNLTLTLNGAPDGQYVVTFTVHDHATGKDGSFDMPFEIKHG</sequence>
<proteinExistence type="predicted"/>
<evidence type="ECO:0000313" key="3">
    <source>
        <dbReference type="Proteomes" id="UP000196655"/>
    </source>
</evidence>
<keyword evidence="3" id="KW-1185">Reference proteome</keyword>
<dbReference type="OrthoDB" id="8444059at2"/>
<evidence type="ECO:0000256" key="1">
    <source>
        <dbReference type="SAM" id="SignalP"/>
    </source>
</evidence>
<feature type="chain" id="PRO_5013007523" evidence="1">
    <location>
        <begin position="26"/>
        <end position="194"/>
    </location>
</feature>
<dbReference type="EMBL" id="NHON01000003">
    <property type="protein sequence ID" value="OWJ68634.1"/>
    <property type="molecule type" value="Genomic_DNA"/>
</dbReference>
<accession>A0A211ZTU9</accession>
<evidence type="ECO:0000313" key="2">
    <source>
        <dbReference type="EMBL" id="OWJ68634.1"/>
    </source>
</evidence>
<dbReference type="Proteomes" id="UP000196655">
    <property type="component" value="Unassembled WGS sequence"/>
</dbReference>
<gene>
    <name evidence="2" type="ORF">BWR60_02480</name>
</gene>
<reference evidence="3" key="1">
    <citation type="submission" date="2017-05" db="EMBL/GenBank/DDBJ databases">
        <authorList>
            <person name="Macchi M."/>
            <person name="Festa S."/>
            <person name="Coppotelli B.M."/>
            <person name="Morelli I.S."/>
        </authorList>
    </citation>
    <scope>NUCLEOTIDE SEQUENCE [LARGE SCALE GENOMIC DNA]</scope>
    <source>
        <strain evidence="3">I</strain>
    </source>
</reference>
<keyword evidence="1" id="KW-0732">Signal</keyword>
<organism evidence="2 3">
    <name type="scientific">Inquilinus limosus</name>
    <dbReference type="NCBI Taxonomy" id="171674"/>
    <lineage>
        <taxon>Bacteria</taxon>
        <taxon>Pseudomonadati</taxon>
        <taxon>Pseudomonadota</taxon>
        <taxon>Alphaproteobacteria</taxon>
        <taxon>Rhodospirillales</taxon>
        <taxon>Rhodospirillaceae</taxon>
        <taxon>Inquilinus</taxon>
    </lineage>
</organism>
<dbReference type="RefSeq" id="WP_088149425.1">
    <property type="nucleotide sequence ID" value="NZ_NHON01000003.1"/>
</dbReference>
<comment type="caution">
    <text evidence="2">The sequence shown here is derived from an EMBL/GenBank/DDBJ whole genome shotgun (WGS) entry which is preliminary data.</text>
</comment>
<dbReference type="AlphaFoldDB" id="A0A211ZTU9"/>
<protein>
    <submittedName>
        <fullName evidence="2">Uncharacterized protein</fullName>
    </submittedName>
</protein>